<dbReference type="FunFam" id="3.20.10.10:FF:000002">
    <property type="entry name" value="D-alanine aminotransferase"/>
    <property type="match status" value="1"/>
</dbReference>
<dbReference type="NCBIfam" id="TIGR01121">
    <property type="entry name" value="D_amino_aminoT"/>
    <property type="match status" value="1"/>
</dbReference>
<evidence type="ECO:0000256" key="5">
    <source>
        <dbReference type="ARBA" id="ARBA00021779"/>
    </source>
</evidence>
<dbReference type="EC" id="2.6.1.21" evidence="4 12"/>
<evidence type="ECO:0000256" key="2">
    <source>
        <dbReference type="ARBA" id="ARBA00009320"/>
    </source>
</evidence>
<dbReference type="CDD" id="cd01558">
    <property type="entry name" value="D-AAT_like"/>
    <property type="match status" value="1"/>
</dbReference>
<keyword evidence="6 13" id="KW-0032">Aminotransferase</keyword>
<dbReference type="Gene3D" id="3.20.10.10">
    <property type="entry name" value="D-amino Acid Aminotransferase, subunit A, domain 2"/>
    <property type="match status" value="1"/>
</dbReference>
<dbReference type="InterPro" id="IPR001544">
    <property type="entry name" value="Aminotrans_IV"/>
</dbReference>
<protein>
    <recommendedName>
        <fullName evidence="5 12">D-alanine aminotransferase</fullName>
        <ecNumber evidence="4 12">2.6.1.21</ecNumber>
    </recommendedName>
</protein>
<dbReference type="InterPro" id="IPR043132">
    <property type="entry name" value="BCAT-like_C"/>
</dbReference>
<evidence type="ECO:0000256" key="10">
    <source>
        <dbReference type="RuleBase" id="RU004106"/>
    </source>
</evidence>
<evidence type="ECO:0000256" key="12">
    <source>
        <dbReference type="RuleBase" id="RU004520"/>
    </source>
</evidence>
<evidence type="ECO:0000256" key="11">
    <source>
        <dbReference type="RuleBase" id="RU004516"/>
    </source>
</evidence>
<evidence type="ECO:0000256" key="8">
    <source>
        <dbReference type="ARBA" id="ARBA00022898"/>
    </source>
</evidence>
<comment type="catalytic activity">
    <reaction evidence="9 12">
        <text>D-alanine + 2-oxoglutarate = D-glutamate + pyruvate</text>
        <dbReference type="Rhea" id="RHEA:15869"/>
        <dbReference type="ChEBI" id="CHEBI:15361"/>
        <dbReference type="ChEBI" id="CHEBI:16810"/>
        <dbReference type="ChEBI" id="CHEBI:29986"/>
        <dbReference type="ChEBI" id="CHEBI:57416"/>
        <dbReference type="EC" id="2.6.1.21"/>
    </reaction>
</comment>
<comment type="subunit">
    <text evidence="3">Homodimer.</text>
</comment>
<dbReference type="Gene3D" id="3.30.470.10">
    <property type="match status" value="1"/>
</dbReference>
<dbReference type="InterPro" id="IPR036038">
    <property type="entry name" value="Aminotransferase-like"/>
</dbReference>
<dbReference type="GO" id="GO:0008652">
    <property type="term" value="P:amino acid biosynthetic process"/>
    <property type="evidence" value="ECO:0007669"/>
    <property type="project" value="UniProtKB-ARBA"/>
</dbReference>
<name>A0A1S7FVE4_9LIST</name>
<dbReference type="PANTHER" id="PTHR42743:SF10">
    <property type="entry name" value="D-ALANINE AMINOTRANSFERASE"/>
    <property type="match status" value="1"/>
</dbReference>
<evidence type="ECO:0000256" key="6">
    <source>
        <dbReference type="ARBA" id="ARBA00022576"/>
    </source>
</evidence>
<organism evidence="13 14">
    <name type="scientific">Listeria weihenstephanensis</name>
    <dbReference type="NCBI Taxonomy" id="1006155"/>
    <lineage>
        <taxon>Bacteria</taxon>
        <taxon>Bacillati</taxon>
        <taxon>Bacillota</taxon>
        <taxon>Bacilli</taxon>
        <taxon>Bacillales</taxon>
        <taxon>Listeriaceae</taxon>
        <taxon>Listeria</taxon>
    </lineage>
</organism>
<dbReference type="EMBL" id="CP011102">
    <property type="protein sequence ID" value="AQY51373.1"/>
    <property type="molecule type" value="Genomic_DNA"/>
</dbReference>
<dbReference type="InterPro" id="IPR043131">
    <property type="entry name" value="BCAT-like_N"/>
</dbReference>
<dbReference type="GO" id="GO:0005829">
    <property type="term" value="C:cytosol"/>
    <property type="evidence" value="ECO:0007669"/>
    <property type="project" value="TreeGrafter"/>
</dbReference>
<evidence type="ECO:0000256" key="9">
    <source>
        <dbReference type="ARBA" id="ARBA00047911"/>
    </source>
</evidence>
<sequence length="287" mass="31667">MKVLVNDQLIERDEAKIDIEDRGYQFGDGVYEVVRMYNGKFFTYEEHIDRLYASAAKIDLVIPYSKPELRAILDSLVTANNVGTGNVYLQVTRGIQSPRNHVIPETPLKAVLTASTSEVPRDMTLFEDGRKAIVEEDVRWLRCDIKSLNLLGNSMAKNKAHQAGALEAILHRDGSVTEGSATNAYMIKDGTLFTHAADNLVLAGITRQVILRVARENGIPVDESGFTLTDLATADEVFISSTTIEVTPIIAIDDKPVGDGKRGPITKQLHTYFTAEILKQCGELAFV</sequence>
<dbReference type="RefSeq" id="WP_036061558.1">
    <property type="nucleotide sequence ID" value="NZ_CP011102.1"/>
</dbReference>
<dbReference type="InterPro" id="IPR005784">
    <property type="entry name" value="D_amino_transT"/>
</dbReference>
<comment type="cofactor">
    <cofactor evidence="1 11">
        <name>pyridoxal 5'-phosphate</name>
        <dbReference type="ChEBI" id="CHEBI:597326"/>
    </cofactor>
</comment>
<dbReference type="FunFam" id="3.30.470.10:FF:000009">
    <property type="entry name" value="D-alanine aminotransferase"/>
    <property type="match status" value="1"/>
</dbReference>
<dbReference type="PANTHER" id="PTHR42743">
    <property type="entry name" value="AMINO-ACID AMINOTRANSFERASE"/>
    <property type="match status" value="1"/>
</dbReference>
<proteinExistence type="inferred from homology"/>
<dbReference type="SUPFAM" id="SSF56752">
    <property type="entry name" value="D-aminoacid aminotransferase-like PLP-dependent enzymes"/>
    <property type="match status" value="1"/>
</dbReference>
<dbReference type="GO" id="GO:0030170">
    <property type="term" value="F:pyridoxal phosphate binding"/>
    <property type="evidence" value="ECO:0007669"/>
    <property type="project" value="InterPro"/>
</dbReference>
<evidence type="ECO:0000313" key="13">
    <source>
        <dbReference type="EMBL" id="AQY51373.1"/>
    </source>
</evidence>
<keyword evidence="8 11" id="KW-0663">Pyridoxal phosphate</keyword>
<comment type="function">
    <text evidence="12">Acts on the D-isomers of alanine, leucine, aspartate, glutamate, aminobutyrate, norvaline and asparagine. The enzyme transfers an amino group from a substrate D-amino acid to the pyridoxal phosphate cofactor to form pyridoxamine and an alpha-keto acid in the first half-reaction.</text>
</comment>
<dbReference type="InterPro" id="IPR018300">
    <property type="entry name" value="Aminotrans_IV_CS"/>
</dbReference>
<dbReference type="GO" id="GO:0046394">
    <property type="term" value="P:carboxylic acid biosynthetic process"/>
    <property type="evidence" value="ECO:0007669"/>
    <property type="project" value="UniProtKB-ARBA"/>
</dbReference>
<dbReference type="PROSITE" id="PS00770">
    <property type="entry name" value="AA_TRANSFER_CLASS_4"/>
    <property type="match status" value="1"/>
</dbReference>
<evidence type="ECO:0000313" key="14">
    <source>
        <dbReference type="Proteomes" id="UP000223060"/>
    </source>
</evidence>
<dbReference type="GO" id="GO:0047810">
    <property type="term" value="F:D-alanine-2-oxoglutarate aminotransferase activity"/>
    <property type="evidence" value="ECO:0007669"/>
    <property type="project" value="UniProtKB-EC"/>
</dbReference>
<dbReference type="GO" id="GO:0046416">
    <property type="term" value="P:D-amino acid metabolic process"/>
    <property type="evidence" value="ECO:0007669"/>
    <property type="project" value="InterPro"/>
</dbReference>
<dbReference type="Pfam" id="PF01063">
    <property type="entry name" value="Aminotran_4"/>
    <property type="match status" value="1"/>
</dbReference>
<evidence type="ECO:0000256" key="3">
    <source>
        <dbReference type="ARBA" id="ARBA00011738"/>
    </source>
</evidence>
<keyword evidence="7 13" id="KW-0808">Transferase</keyword>
<dbReference type="KEGG" id="lwi:UE46_10090"/>
<evidence type="ECO:0000256" key="7">
    <source>
        <dbReference type="ARBA" id="ARBA00022679"/>
    </source>
</evidence>
<evidence type="ECO:0000256" key="4">
    <source>
        <dbReference type="ARBA" id="ARBA00012874"/>
    </source>
</evidence>
<dbReference type="Proteomes" id="UP000223060">
    <property type="component" value="Chromosome"/>
</dbReference>
<dbReference type="InterPro" id="IPR050571">
    <property type="entry name" value="Class-IV_PLP-Dep_Aminotrnsfr"/>
</dbReference>
<comment type="similarity">
    <text evidence="2 10">Belongs to the class-IV pyridoxal-phosphate-dependent aminotransferase family.</text>
</comment>
<evidence type="ECO:0000256" key="1">
    <source>
        <dbReference type="ARBA" id="ARBA00001933"/>
    </source>
</evidence>
<accession>A0A1S7FVE4</accession>
<gene>
    <name evidence="13" type="ORF">UE46_10090</name>
</gene>
<dbReference type="AlphaFoldDB" id="A0A1S7FVE4"/>
<reference evidence="14" key="1">
    <citation type="submission" date="2015-03" db="EMBL/GenBank/DDBJ databases">
        <authorList>
            <person name="Ferrari E."/>
            <person name="Walter M.C."/>
            <person name="Huptas C."/>
            <person name="Scherer S."/>
            <person name="Mueller-Herbst S."/>
        </authorList>
    </citation>
    <scope>NUCLEOTIDE SEQUENCE [LARGE SCALE GENOMIC DNA]</scope>
    <source>
        <strain evidence="14">LWP01</strain>
    </source>
</reference>
<keyword evidence="14" id="KW-1185">Reference proteome</keyword>